<feature type="region of interest" description="Disordered" evidence="1">
    <location>
        <begin position="66"/>
        <end position="91"/>
    </location>
</feature>
<dbReference type="Proteomes" id="UP000231382">
    <property type="component" value="Unassembled WGS sequence"/>
</dbReference>
<organism evidence="3 4">
    <name type="scientific">Candidatus Berkelbacteria bacterium CG10_big_fil_rev_8_21_14_0_10_43_13</name>
    <dbReference type="NCBI Taxonomy" id="1974514"/>
    <lineage>
        <taxon>Bacteria</taxon>
        <taxon>Candidatus Berkelbacteria</taxon>
    </lineage>
</organism>
<dbReference type="EMBL" id="PEZW01000009">
    <property type="protein sequence ID" value="PIS07840.1"/>
    <property type="molecule type" value="Genomic_DNA"/>
</dbReference>
<keyword evidence="2" id="KW-0472">Membrane</keyword>
<accession>A0A2H0W6Z0</accession>
<evidence type="ECO:0000313" key="4">
    <source>
        <dbReference type="Proteomes" id="UP000231382"/>
    </source>
</evidence>
<dbReference type="AlphaFoldDB" id="A0A2H0W6Z0"/>
<comment type="caution">
    <text evidence="3">The sequence shown here is derived from an EMBL/GenBank/DDBJ whole genome shotgun (WGS) entry which is preliminary data.</text>
</comment>
<keyword evidence="2" id="KW-0812">Transmembrane</keyword>
<sequence length="91" mass="9709">MGKNTKSRMLGIIGSSLLLVVTVAGFFWFWSSAQSEVAIDTSADQKYQTIEVSNLASTAKSLISDKTNAGDLPVQPPTSDQVGRDNPFASN</sequence>
<feature type="transmembrane region" description="Helical" evidence="2">
    <location>
        <begin position="12"/>
        <end position="30"/>
    </location>
</feature>
<evidence type="ECO:0000256" key="1">
    <source>
        <dbReference type="SAM" id="MobiDB-lite"/>
    </source>
</evidence>
<protein>
    <submittedName>
        <fullName evidence="3">Uncharacterized protein</fullName>
    </submittedName>
</protein>
<reference evidence="4" key="1">
    <citation type="submission" date="2017-09" db="EMBL/GenBank/DDBJ databases">
        <title>Depth-based differentiation of microbial function through sediment-hosted aquifers and enrichment of novel symbionts in the deep terrestrial subsurface.</title>
        <authorList>
            <person name="Probst A.J."/>
            <person name="Ladd B."/>
            <person name="Jarett J.K."/>
            <person name="Geller-Mcgrath D.E."/>
            <person name="Sieber C.M.K."/>
            <person name="Emerson J.B."/>
            <person name="Anantharaman K."/>
            <person name="Thomas B.C."/>
            <person name="Malmstrom R."/>
            <person name="Stieglmeier M."/>
            <person name="Klingl A."/>
            <person name="Woyke T."/>
            <person name="Ryan C.M."/>
            <person name="Banfield J.F."/>
        </authorList>
    </citation>
    <scope>NUCLEOTIDE SEQUENCE [LARGE SCALE GENOMIC DNA]</scope>
</reference>
<evidence type="ECO:0000256" key="2">
    <source>
        <dbReference type="SAM" id="Phobius"/>
    </source>
</evidence>
<evidence type="ECO:0000313" key="3">
    <source>
        <dbReference type="EMBL" id="PIS07840.1"/>
    </source>
</evidence>
<proteinExistence type="predicted"/>
<gene>
    <name evidence="3" type="ORF">COT78_01215</name>
</gene>
<keyword evidence="2" id="KW-1133">Transmembrane helix</keyword>
<name>A0A2H0W6Z0_9BACT</name>